<dbReference type="PANTHER" id="PTHR30348:SF14">
    <property type="entry name" value="BLR8050 PROTEIN"/>
    <property type="match status" value="1"/>
</dbReference>
<dbReference type="InterPro" id="IPR036520">
    <property type="entry name" value="UPF0759_sf"/>
</dbReference>
<name>A0A4Q0SYH9_9BACT</name>
<dbReference type="EMBL" id="RDSM01000004">
    <property type="protein sequence ID" value="RXH54251.1"/>
    <property type="molecule type" value="Genomic_DNA"/>
</dbReference>
<evidence type="ECO:0000313" key="1">
    <source>
        <dbReference type="EMBL" id="RXH54251.1"/>
    </source>
</evidence>
<dbReference type="InterPro" id="IPR002763">
    <property type="entry name" value="DUF72"/>
</dbReference>
<reference evidence="1 2" key="1">
    <citation type="submission" date="2018-11" db="EMBL/GenBank/DDBJ databases">
        <authorList>
            <person name="Mardanov A.V."/>
            <person name="Ravin N.V."/>
            <person name="Dedysh S.N."/>
        </authorList>
    </citation>
    <scope>NUCLEOTIDE SEQUENCE [LARGE SCALE GENOMIC DNA]</scope>
    <source>
        <strain evidence="1 2">AF10</strain>
    </source>
</reference>
<proteinExistence type="predicted"/>
<keyword evidence="2" id="KW-1185">Reference proteome</keyword>
<dbReference type="Pfam" id="PF01904">
    <property type="entry name" value="DUF72"/>
    <property type="match status" value="1"/>
</dbReference>
<dbReference type="AlphaFoldDB" id="A0A4Q0SYH9"/>
<dbReference type="PANTHER" id="PTHR30348">
    <property type="entry name" value="UNCHARACTERIZED PROTEIN YECE"/>
    <property type="match status" value="1"/>
</dbReference>
<dbReference type="SUPFAM" id="SSF117396">
    <property type="entry name" value="TM1631-like"/>
    <property type="match status" value="1"/>
</dbReference>
<dbReference type="Gene3D" id="3.20.20.410">
    <property type="entry name" value="Protein of unknown function UPF0759"/>
    <property type="match status" value="1"/>
</dbReference>
<comment type="caution">
    <text evidence="1">The sequence shown here is derived from an EMBL/GenBank/DDBJ whole genome shotgun (WGS) entry which is preliminary data.</text>
</comment>
<sequence>MPRIGTAGWTIPRDHAAGAPAPGTHLERYAHVLNCVEINSSFYKPHRLTTWQRWAASTPGTFRFSVKFPKAITHTAKLTVPPGALDAFALEAAALGEKLGPVLVQLPPSLRFEDCPAAEFFEALRDRFLGQIAFEPRHATWFTRDADELLTHHRIARVAADPPRQPNANPAEPPTPGGWSGLAYFRLHGSPRTYYSNYEPAYLATLAKRIAELSSDTEVWVIFDNTALGHAFTNALDLQRLLTPKKRKGAAEATPFQTTSPSRN</sequence>
<evidence type="ECO:0000313" key="2">
    <source>
        <dbReference type="Proteomes" id="UP000289437"/>
    </source>
</evidence>
<protein>
    <recommendedName>
        <fullName evidence="3">DUF72 domain-containing protein</fullName>
    </recommendedName>
</protein>
<dbReference type="RefSeq" id="WP_128915166.1">
    <property type="nucleotide sequence ID" value="NZ_RDSM01000004.1"/>
</dbReference>
<dbReference type="Proteomes" id="UP000289437">
    <property type="component" value="Unassembled WGS sequence"/>
</dbReference>
<evidence type="ECO:0008006" key="3">
    <source>
        <dbReference type="Google" id="ProtNLM"/>
    </source>
</evidence>
<dbReference type="OrthoDB" id="9780310at2"/>
<gene>
    <name evidence="1" type="ORF">GRAN_4547</name>
</gene>
<accession>A0A4Q0SYH9</accession>
<reference evidence="2" key="2">
    <citation type="submission" date="2019-02" db="EMBL/GenBank/DDBJ databases">
        <title>Granulicella sibirica sp. nov., a psychrotolerant acidobacterium isolated from an organic soil layer in forested tundra, West Siberia.</title>
        <authorList>
            <person name="Oshkin I.Y."/>
            <person name="Kulichevskaya I.S."/>
            <person name="Rijpstra W.I.C."/>
            <person name="Sinninghe Damste J.S."/>
            <person name="Rakitin A.L."/>
            <person name="Ravin N.V."/>
            <person name="Dedysh S.N."/>
        </authorList>
    </citation>
    <scope>NUCLEOTIDE SEQUENCE [LARGE SCALE GENOMIC DNA]</scope>
    <source>
        <strain evidence="2">AF10</strain>
    </source>
</reference>
<organism evidence="1 2">
    <name type="scientific">Granulicella sibirica</name>
    <dbReference type="NCBI Taxonomy" id="2479048"/>
    <lineage>
        <taxon>Bacteria</taxon>
        <taxon>Pseudomonadati</taxon>
        <taxon>Acidobacteriota</taxon>
        <taxon>Terriglobia</taxon>
        <taxon>Terriglobales</taxon>
        <taxon>Acidobacteriaceae</taxon>
        <taxon>Granulicella</taxon>
    </lineage>
</organism>